<dbReference type="AlphaFoldDB" id="A0AA39VBR8"/>
<comment type="caution">
    <text evidence="4">The sequence shown here is derived from an EMBL/GenBank/DDBJ whole genome shotgun (WGS) entry which is preliminary data.</text>
</comment>
<evidence type="ECO:0000256" key="1">
    <source>
        <dbReference type="PROSITE-ProRule" id="PRU00047"/>
    </source>
</evidence>
<feature type="domain" description="CCHC-type" evidence="3">
    <location>
        <begin position="311"/>
        <end position="326"/>
    </location>
</feature>
<evidence type="ECO:0000256" key="2">
    <source>
        <dbReference type="SAM" id="MobiDB-lite"/>
    </source>
</evidence>
<reference evidence="4" key="2">
    <citation type="submission" date="2023-06" db="EMBL/GenBank/DDBJ databases">
        <authorList>
            <person name="Swenson N.G."/>
            <person name="Wegrzyn J.L."/>
            <person name="Mcevoy S.L."/>
        </authorList>
    </citation>
    <scope>NUCLEOTIDE SEQUENCE</scope>
    <source>
        <strain evidence="4">NS2018</strain>
        <tissue evidence="4">Leaf</tissue>
    </source>
</reference>
<feature type="compositionally biased region" description="Polar residues" evidence="2">
    <location>
        <begin position="249"/>
        <end position="259"/>
    </location>
</feature>
<sequence length="346" mass="39479">MSRRNNTCGTNLSKDQNADAEDNITLHEIAQQGNPMMNLVTRLLQQQNRLLEEMNRGGNAGNGGTLVTLERFKKLGPPVFKGTTDPLTAEAWLKHIEKVFTAISCTNEQKVTFASFVLQDEVDHWWDATSRILRTTLRENNPITWEMFTNAFNEKYFLDRVRFKMEMDFLSLRQGSKSVAEYEEQFTSLSRFAASLIPDDESKGRRFLDGLHPDIHSKVEVLKLGRYADIVDRAMIVERSLEEVKKMQDAQNKQDQQSTSRDDGSIMHGTKEHNEVATKGNHENSSQKQNLLCTRCGKLHSGECFWKTGACFQCGQARHKIKNCPNKRTSSTETLKDGSQNKRTRV</sequence>
<dbReference type="Pfam" id="PF03732">
    <property type="entry name" value="Retrotrans_gag"/>
    <property type="match status" value="1"/>
</dbReference>
<feature type="region of interest" description="Disordered" evidence="2">
    <location>
        <begin position="247"/>
        <end position="268"/>
    </location>
</feature>
<dbReference type="PROSITE" id="PS50158">
    <property type="entry name" value="ZF_CCHC"/>
    <property type="match status" value="1"/>
</dbReference>
<dbReference type="EMBL" id="JAUESC010000387">
    <property type="protein sequence ID" value="KAK0574466.1"/>
    <property type="molecule type" value="Genomic_DNA"/>
</dbReference>
<name>A0AA39VBR8_ACESA</name>
<keyword evidence="5" id="KW-1185">Reference proteome</keyword>
<dbReference type="PANTHER" id="PTHR34482:SF36">
    <property type="entry name" value="RETROTRANSPOSON GAG DOMAIN-CONTAINING PROTEIN"/>
    <property type="match status" value="1"/>
</dbReference>
<dbReference type="PANTHER" id="PTHR34482">
    <property type="entry name" value="DNA DAMAGE-INDUCIBLE PROTEIN 1-LIKE"/>
    <property type="match status" value="1"/>
</dbReference>
<protein>
    <recommendedName>
        <fullName evidence="3">CCHC-type domain-containing protein</fullName>
    </recommendedName>
</protein>
<feature type="region of interest" description="Disordered" evidence="2">
    <location>
        <begin position="323"/>
        <end position="346"/>
    </location>
</feature>
<keyword evidence="1" id="KW-0863">Zinc-finger</keyword>
<dbReference type="GO" id="GO:0008270">
    <property type="term" value="F:zinc ion binding"/>
    <property type="evidence" value="ECO:0007669"/>
    <property type="project" value="UniProtKB-KW"/>
</dbReference>
<dbReference type="InterPro" id="IPR005162">
    <property type="entry name" value="Retrotrans_gag_dom"/>
</dbReference>
<evidence type="ECO:0000313" key="5">
    <source>
        <dbReference type="Proteomes" id="UP001168877"/>
    </source>
</evidence>
<keyword evidence="1" id="KW-0862">Zinc</keyword>
<reference evidence="4" key="1">
    <citation type="journal article" date="2022" name="Plant J.">
        <title>Strategies of tolerance reflected in two North American maple genomes.</title>
        <authorList>
            <person name="McEvoy S.L."/>
            <person name="Sezen U.U."/>
            <person name="Trouern-Trend A."/>
            <person name="McMahon S.M."/>
            <person name="Schaberg P.G."/>
            <person name="Yang J."/>
            <person name="Wegrzyn J.L."/>
            <person name="Swenson N.G."/>
        </authorList>
    </citation>
    <scope>NUCLEOTIDE SEQUENCE</scope>
    <source>
        <strain evidence="4">NS2018</strain>
    </source>
</reference>
<dbReference type="InterPro" id="IPR001878">
    <property type="entry name" value="Znf_CCHC"/>
</dbReference>
<keyword evidence="1" id="KW-0479">Metal-binding</keyword>
<organism evidence="4 5">
    <name type="scientific">Acer saccharum</name>
    <name type="common">Sugar maple</name>
    <dbReference type="NCBI Taxonomy" id="4024"/>
    <lineage>
        <taxon>Eukaryota</taxon>
        <taxon>Viridiplantae</taxon>
        <taxon>Streptophyta</taxon>
        <taxon>Embryophyta</taxon>
        <taxon>Tracheophyta</taxon>
        <taxon>Spermatophyta</taxon>
        <taxon>Magnoliopsida</taxon>
        <taxon>eudicotyledons</taxon>
        <taxon>Gunneridae</taxon>
        <taxon>Pentapetalae</taxon>
        <taxon>rosids</taxon>
        <taxon>malvids</taxon>
        <taxon>Sapindales</taxon>
        <taxon>Sapindaceae</taxon>
        <taxon>Hippocastanoideae</taxon>
        <taxon>Acereae</taxon>
        <taxon>Acer</taxon>
    </lineage>
</organism>
<dbReference type="GO" id="GO:0003676">
    <property type="term" value="F:nucleic acid binding"/>
    <property type="evidence" value="ECO:0007669"/>
    <property type="project" value="InterPro"/>
</dbReference>
<proteinExistence type="predicted"/>
<evidence type="ECO:0000313" key="4">
    <source>
        <dbReference type="EMBL" id="KAK0574466.1"/>
    </source>
</evidence>
<evidence type="ECO:0000259" key="3">
    <source>
        <dbReference type="PROSITE" id="PS50158"/>
    </source>
</evidence>
<dbReference type="Proteomes" id="UP001168877">
    <property type="component" value="Unassembled WGS sequence"/>
</dbReference>
<gene>
    <name evidence="4" type="ORF">LWI29_024136</name>
</gene>
<accession>A0AA39VBR8</accession>